<dbReference type="PRINTS" id="PR00463">
    <property type="entry name" value="EP450I"/>
</dbReference>
<accession>A0ABN7WU63</accession>
<dbReference type="InterPro" id="IPR050121">
    <property type="entry name" value="Cytochrome_P450_monoxygenase"/>
</dbReference>
<dbReference type="InterPro" id="IPR001128">
    <property type="entry name" value="Cyt_P450"/>
</dbReference>
<feature type="non-terminal residue" evidence="3">
    <location>
        <position position="498"/>
    </location>
</feature>
<protein>
    <submittedName>
        <fullName evidence="3">43483_t:CDS:1</fullName>
    </submittedName>
</protein>
<comment type="caution">
    <text evidence="3">The sequence shown here is derived from an EMBL/GenBank/DDBJ whole genome shotgun (WGS) entry which is preliminary data.</text>
</comment>
<dbReference type="Gene3D" id="1.10.630.10">
    <property type="entry name" value="Cytochrome P450"/>
    <property type="match status" value="1"/>
</dbReference>
<evidence type="ECO:0000256" key="1">
    <source>
        <dbReference type="ARBA" id="ARBA00010617"/>
    </source>
</evidence>
<keyword evidence="4" id="KW-1185">Reference proteome</keyword>
<dbReference type="PRINTS" id="PR00385">
    <property type="entry name" value="P450"/>
</dbReference>
<dbReference type="InterPro" id="IPR002401">
    <property type="entry name" value="Cyt_P450_E_grp-I"/>
</dbReference>
<feature type="transmembrane region" description="Helical" evidence="2">
    <location>
        <begin position="5"/>
        <end position="25"/>
    </location>
</feature>
<dbReference type="Proteomes" id="UP000789901">
    <property type="component" value="Unassembled WGS sequence"/>
</dbReference>
<keyword evidence="2" id="KW-0812">Transmembrane</keyword>
<name>A0ABN7WU63_GIGMA</name>
<keyword evidence="2" id="KW-0472">Membrane</keyword>
<dbReference type="InterPro" id="IPR036396">
    <property type="entry name" value="Cyt_P450_sf"/>
</dbReference>
<dbReference type="PANTHER" id="PTHR24305:SF166">
    <property type="entry name" value="CYTOCHROME P450 12A4, MITOCHONDRIAL-RELATED"/>
    <property type="match status" value="1"/>
</dbReference>
<organism evidence="3 4">
    <name type="scientific">Gigaspora margarita</name>
    <dbReference type="NCBI Taxonomy" id="4874"/>
    <lineage>
        <taxon>Eukaryota</taxon>
        <taxon>Fungi</taxon>
        <taxon>Fungi incertae sedis</taxon>
        <taxon>Mucoromycota</taxon>
        <taxon>Glomeromycotina</taxon>
        <taxon>Glomeromycetes</taxon>
        <taxon>Diversisporales</taxon>
        <taxon>Gigasporaceae</taxon>
        <taxon>Gigaspora</taxon>
    </lineage>
</organism>
<keyword evidence="2" id="KW-1133">Transmembrane helix</keyword>
<evidence type="ECO:0000313" key="3">
    <source>
        <dbReference type="EMBL" id="CAG8840905.1"/>
    </source>
</evidence>
<dbReference type="PANTHER" id="PTHR24305">
    <property type="entry name" value="CYTOCHROME P450"/>
    <property type="match status" value="1"/>
</dbReference>
<dbReference type="SUPFAM" id="SSF48264">
    <property type="entry name" value="Cytochrome P450"/>
    <property type="match status" value="1"/>
</dbReference>
<evidence type="ECO:0000313" key="4">
    <source>
        <dbReference type="Proteomes" id="UP000789901"/>
    </source>
</evidence>
<dbReference type="Pfam" id="PF00067">
    <property type="entry name" value="p450"/>
    <property type="match status" value="1"/>
</dbReference>
<comment type="similarity">
    <text evidence="1">Belongs to the cytochrome P450 family.</text>
</comment>
<proteinExistence type="inferred from homology"/>
<sequence length="498" mass="57557">MSLYLIVIAAFLGFISYYIIYQLYFSPLCKIPGPPVTNLFLGHFASFLNEEPGESLDNVIKENGDIVRIHTFLCKPFLLITNLIFVQQILVKDVYDYEKPKMVVIRDVTGNSLPFADREEHKKQRKMMEPMFFVSNLKSMFPMIIKTSHQLKDVWLKIIGNKKEERIRISDFTFKLTLDMIGLIGFDLNFNSISSPSKLAQAYGTMSGSNLSPLYVGLIDVFPFIRKIPFGINVEYYNAIDTINNISEKIFVETKSNPGHKKTFISLLIQANENLPDNEKLSDQDLLNQVKTFIVAGHETTNALLTWAFYYLAKYSDVQERLRKEIDSFPNFKDPTFEEIESMKYLDAIYRETLRVVPPIPIIFRLPKKDIKLNKYFVPKGTPLMISTYAIHRNPLIWGNNAEDFDPSRWFNPEIRSKITKNAYLPFIIGPRTCIGMKLAQMQFKIIMFVLIKNLEFRMVKGFTFRKTTAIITKPLPGIDLMVSKVKRDITNKCTSIE</sequence>
<dbReference type="EMBL" id="CAJVQB010064092">
    <property type="protein sequence ID" value="CAG8840905.1"/>
    <property type="molecule type" value="Genomic_DNA"/>
</dbReference>
<evidence type="ECO:0000256" key="2">
    <source>
        <dbReference type="SAM" id="Phobius"/>
    </source>
</evidence>
<reference evidence="3 4" key="1">
    <citation type="submission" date="2021-06" db="EMBL/GenBank/DDBJ databases">
        <authorList>
            <person name="Kallberg Y."/>
            <person name="Tangrot J."/>
            <person name="Rosling A."/>
        </authorList>
    </citation>
    <scope>NUCLEOTIDE SEQUENCE [LARGE SCALE GENOMIC DNA]</scope>
    <source>
        <strain evidence="3 4">120-4 pot B 10/14</strain>
    </source>
</reference>
<gene>
    <name evidence="3" type="ORF">GMARGA_LOCUS35143</name>
</gene>